<evidence type="ECO:0000313" key="5">
    <source>
        <dbReference type="EMBL" id="HIU58512.1"/>
    </source>
</evidence>
<dbReference type="InterPro" id="IPR001845">
    <property type="entry name" value="HTH_ArsR_DNA-bd_dom"/>
</dbReference>
<evidence type="ECO:0000256" key="3">
    <source>
        <dbReference type="ARBA" id="ARBA00023163"/>
    </source>
</evidence>
<dbReference type="InterPro" id="IPR051011">
    <property type="entry name" value="Metal_resp_trans_reg"/>
</dbReference>
<keyword evidence="1" id="KW-0805">Transcription regulation</keyword>
<dbReference type="AlphaFoldDB" id="A0A9D1MED4"/>
<dbReference type="Gene3D" id="1.10.10.10">
    <property type="entry name" value="Winged helix-like DNA-binding domain superfamily/Winged helix DNA-binding domain"/>
    <property type="match status" value="1"/>
</dbReference>
<evidence type="ECO:0000256" key="2">
    <source>
        <dbReference type="ARBA" id="ARBA00023125"/>
    </source>
</evidence>
<proteinExistence type="predicted"/>
<feature type="domain" description="HTH arsR-type" evidence="4">
    <location>
        <begin position="12"/>
        <end position="96"/>
    </location>
</feature>
<gene>
    <name evidence="5" type="ORF">IAC57_00275</name>
</gene>
<dbReference type="SMART" id="SM00418">
    <property type="entry name" value="HTH_ARSR"/>
    <property type="match status" value="1"/>
</dbReference>
<keyword evidence="3" id="KW-0804">Transcription</keyword>
<accession>A0A9D1MED4</accession>
<reference evidence="5" key="2">
    <citation type="journal article" date="2021" name="PeerJ">
        <title>Extensive microbial diversity within the chicken gut microbiome revealed by metagenomics and culture.</title>
        <authorList>
            <person name="Gilroy R."/>
            <person name="Ravi A."/>
            <person name="Getino M."/>
            <person name="Pursley I."/>
            <person name="Horton D.L."/>
            <person name="Alikhan N.F."/>
            <person name="Baker D."/>
            <person name="Gharbi K."/>
            <person name="Hall N."/>
            <person name="Watson M."/>
            <person name="Adriaenssens E.M."/>
            <person name="Foster-Nyarko E."/>
            <person name="Jarju S."/>
            <person name="Secka A."/>
            <person name="Antonio M."/>
            <person name="Oren A."/>
            <person name="Chaudhuri R.R."/>
            <person name="La Ragione R."/>
            <person name="Hildebrand F."/>
            <person name="Pallen M.J."/>
        </authorList>
    </citation>
    <scope>NUCLEOTIDE SEQUENCE</scope>
    <source>
        <strain evidence="5">11687</strain>
    </source>
</reference>
<dbReference type="EMBL" id="DVMZ01000007">
    <property type="protein sequence ID" value="HIU58512.1"/>
    <property type="molecule type" value="Genomic_DNA"/>
</dbReference>
<evidence type="ECO:0000256" key="1">
    <source>
        <dbReference type="ARBA" id="ARBA00023015"/>
    </source>
</evidence>
<dbReference type="InterPro" id="IPR036390">
    <property type="entry name" value="WH_DNA-bd_sf"/>
</dbReference>
<dbReference type="PANTHER" id="PTHR43132">
    <property type="entry name" value="ARSENICAL RESISTANCE OPERON REPRESSOR ARSR-RELATED"/>
    <property type="match status" value="1"/>
</dbReference>
<dbReference type="Proteomes" id="UP000824081">
    <property type="component" value="Unassembled WGS sequence"/>
</dbReference>
<dbReference type="CDD" id="cd00090">
    <property type="entry name" value="HTH_ARSR"/>
    <property type="match status" value="1"/>
</dbReference>
<sequence>MRIIDNLKEGLPVFDALSNEIRIKILELLLERHQMNMNEIAETLHMPKSTLTPHIKKLVQAELIGISLNSEKRGTQKICRLFEDKIILNIIPQLTEQKIYETELDAGQYSDCSIAPTCGLASREKVIGNGFDDPRFFHLPERFSASIIWFSKGYVEYTFANMLSPDDKPTEMQIFLEMCSEAPGVLSYFPSDIHFTLNGLHLGYWTSPGECFDRKGRYTPSWWFSNFPQYGIMKVITINETGTYLDGLFLSSVTIDRLELMQKGAITLRVEVPEDAKNVGGLTLFGINFGDYDSGIRIRTICNKKKG</sequence>
<evidence type="ECO:0000259" key="4">
    <source>
        <dbReference type="SMART" id="SM00418"/>
    </source>
</evidence>
<reference evidence="5" key="1">
    <citation type="submission" date="2020-10" db="EMBL/GenBank/DDBJ databases">
        <authorList>
            <person name="Gilroy R."/>
        </authorList>
    </citation>
    <scope>NUCLEOTIDE SEQUENCE</scope>
    <source>
        <strain evidence="5">11687</strain>
    </source>
</reference>
<dbReference type="GO" id="GO:0003700">
    <property type="term" value="F:DNA-binding transcription factor activity"/>
    <property type="evidence" value="ECO:0007669"/>
    <property type="project" value="InterPro"/>
</dbReference>
<dbReference type="GO" id="GO:0003677">
    <property type="term" value="F:DNA binding"/>
    <property type="evidence" value="ECO:0007669"/>
    <property type="project" value="UniProtKB-KW"/>
</dbReference>
<dbReference type="PANTHER" id="PTHR43132:SF2">
    <property type="entry name" value="ARSENICAL RESISTANCE OPERON REPRESSOR ARSR-RELATED"/>
    <property type="match status" value="1"/>
</dbReference>
<dbReference type="InterPro" id="IPR036388">
    <property type="entry name" value="WH-like_DNA-bd_sf"/>
</dbReference>
<organism evidence="5 6">
    <name type="scientific">Candidatus Scatosoma pullistercoris</name>
    <dbReference type="NCBI Taxonomy" id="2840934"/>
    <lineage>
        <taxon>Bacteria</taxon>
        <taxon>Bacillati</taxon>
        <taxon>Bacillota</taxon>
        <taxon>Clostridia</taxon>
        <taxon>Candidatus Scatosoma</taxon>
    </lineage>
</organism>
<name>A0A9D1MED4_9FIRM</name>
<dbReference type="SUPFAM" id="SSF46785">
    <property type="entry name" value="Winged helix' DNA-binding domain"/>
    <property type="match status" value="1"/>
</dbReference>
<keyword evidence="2" id="KW-0238">DNA-binding</keyword>
<protein>
    <submittedName>
        <fullName evidence="5">Helix-turn-helix domain-containing protein</fullName>
    </submittedName>
</protein>
<dbReference type="Pfam" id="PF01022">
    <property type="entry name" value="HTH_5"/>
    <property type="match status" value="1"/>
</dbReference>
<comment type="caution">
    <text evidence="5">The sequence shown here is derived from an EMBL/GenBank/DDBJ whole genome shotgun (WGS) entry which is preliminary data.</text>
</comment>
<dbReference type="InterPro" id="IPR011991">
    <property type="entry name" value="ArsR-like_HTH"/>
</dbReference>
<evidence type="ECO:0000313" key="6">
    <source>
        <dbReference type="Proteomes" id="UP000824081"/>
    </source>
</evidence>